<dbReference type="GO" id="GO:0030416">
    <property type="term" value="P:methylamine metabolic process"/>
    <property type="evidence" value="ECO:0007669"/>
    <property type="project" value="InterPro"/>
</dbReference>
<comment type="subcellular location">
    <subcellularLocation>
        <location evidence="2">Membrane</location>
        <topology evidence="2">Multi-pass membrane protein</topology>
    </subcellularLocation>
</comment>
<dbReference type="AlphaFoldDB" id="A0A8B6X7F5"/>
<evidence type="ECO:0000256" key="2">
    <source>
        <dbReference type="ARBA" id="ARBA00004141"/>
    </source>
</evidence>
<evidence type="ECO:0000256" key="6">
    <source>
        <dbReference type="ARBA" id="ARBA00022989"/>
    </source>
</evidence>
<reference evidence="11" key="1">
    <citation type="journal article" date="1997" name="Antonie Van Leeuwenhoek">
        <title>MauE and MauD proteins are essential in methylamine metabolism of Paracoccus denitrificans.</title>
        <authorList>
            <person name="van der Palen C.J."/>
            <person name="Reijnders W.N."/>
            <person name="de Vries S."/>
            <person name="Duine J.A."/>
            <person name="van Spanning R.J."/>
        </authorList>
    </citation>
    <scope>NUCLEOTIDE SEQUENCE</scope>
</reference>
<feature type="domain" description="Methylamine utilisation protein MauE" evidence="9">
    <location>
        <begin position="10"/>
        <end position="138"/>
    </location>
</feature>
<dbReference type="InterPro" id="IPR009908">
    <property type="entry name" value="Methylamine_util_MauE"/>
</dbReference>
<proteinExistence type="predicted"/>
<feature type="transmembrane region" description="Helical" evidence="8">
    <location>
        <begin position="6"/>
        <end position="26"/>
    </location>
</feature>
<protein>
    <recommendedName>
        <fullName evidence="4">Methylamine utilization protein MauE</fullName>
    </recommendedName>
</protein>
<dbReference type="OrthoDB" id="9180460at2"/>
<evidence type="ECO:0000256" key="5">
    <source>
        <dbReference type="ARBA" id="ARBA00022692"/>
    </source>
</evidence>
<organism evidence="10 11">
    <name type="scientific">Derxia gummosa DSM 723</name>
    <dbReference type="NCBI Taxonomy" id="1121388"/>
    <lineage>
        <taxon>Bacteria</taxon>
        <taxon>Pseudomonadati</taxon>
        <taxon>Pseudomonadota</taxon>
        <taxon>Betaproteobacteria</taxon>
        <taxon>Burkholderiales</taxon>
        <taxon>Alcaligenaceae</taxon>
        <taxon>Derxia</taxon>
    </lineage>
</organism>
<comment type="pathway">
    <text evidence="3">One-carbon metabolism; methylamine degradation.</text>
</comment>
<evidence type="ECO:0000256" key="1">
    <source>
        <dbReference type="ARBA" id="ARBA00003475"/>
    </source>
</evidence>
<name>A0A8B6X7F5_9BURK</name>
<evidence type="ECO:0000256" key="4">
    <source>
        <dbReference type="ARBA" id="ARBA00019078"/>
    </source>
</evidence>
<feature type="transmembrane region" description="Helical" evidence="8">
    <location>
        <begin position="117"/>
        <end position="138"/>
    </location>
</feature>
<evidence type="ECO:0000313" key="11">
    <source>
        <dbReference type="RefSeq" id="WP_034411548.1"/>
    </source>
</evidence>
<accession>A0A8B6X7F5</accession>
<feature type="transmembrane region" description="Helical" evidence="8">
    <location>
        <begin position="75"/>
        <end position="96"/>
    </location>
</feature>
<evidence type="ECO:0000256" key="3">
    <source>
        <dbReference type="ARBA" id="ARBA00004856"/>
    </source>
</evidence>
<evidence type="ECO:0000313" key="10">
    <source>
        <dbReference type="Proteomes" id="UP000675920"/>
    </source>
</evidence>
<dbReference type="UniPathway" id="UPA00895"/>
<evidence type="ECO:0000256" key="8">
    <source>
        <dbReference type="SAM" id="Phobius"/>
    </source>
</evidence>
<reference evidence="11" key="2">
    <citation type="submission" date="2025-08" db="UniProtKB">
        <authorList>
            <consortium name="RefSeq"/>
        </authorList>
    </citation>
    <scope>IDENTIFICATION</scope>
</reference>
<dbReference type="Proteomes" id="UP000675920">
    <property type="component" value="Unplaced"/>
</dbReference>
<keyword evidence="6 8" id="KW-1133">Transmembrane helix</keyword>
<keyword evidence="10" id="KW-1185">Reference proteome</keyword>
<comment type="function">
    <text evidence="1">May be specifically involved in the processing, transport, and/or maturation of the MADH beta-subunit.</text>
</comment>
<dbReference type="Pfam" id="PF07291">
    <property type="entry name" value="MauE"/>
    <property type="match status" value="1"/>
</dbReference>
<dbReference type="GO" id="GO:0016020">
    <property type="term" value="C:membrane"/>
    <property type="evidence" value="ECO:0007669"/>
    <property type="project" value="UniProtKB-SubCell"/>
</dbReference>
<dbReference type="RefSeq" id="WP_034411548.1">
    <property type="nucleotide sequence ID" value="NZ_AXWS01000013.1"/>
</dbReference>
<keyword evidence="5 8" id="KW-0812">Transmembrane</keyword>
<evidence type="ECO:0000259" key="9">
    <source>
        <dbReference type="Pfam" id="PF07291"/>
    </source>
</evidence>
<keyword evidence="7 8" id="KW-0472">Membrane</keyword>
<sequence>MPALDPVVAGCAATGLALVLLTGAVHKLVDRDAFARTVAEHQLLPDALVAPAALALPAAEIAAGAALCLDGARPAGLLAAVALLALYTGALVLNLLRGHVEIDCGCGWGRHAGRGARLTWALPLRNFALLALAGVAALPVAARDTVWIDSLTVVAGGGLLLALHLTAHQLLVNQPRLAALRRPS</sequence>
<evidence type="ECO:0000256" key="7">
    <source>
        <dbReference type="ARBA" id="ARBA00023136"/>
    </source>
</evidence>
<feature type="transmembrane region" description="Helical" evidence="8">
    <location>
        <begin position="150"/>
        <end position="172"/>
    </location>
</feature>